<organism evidence="1 2">
    <name type="scientific">Scophthalmus maximus</name>
    <name type="common">Turbot</name>
    <name type="synonym">Psetta maxima</name>
    <dbReference type="NCBI Taxonomy" id="52904"/>
    <lineage>
        <taxon>Eukaryota</taxon>
        <taxon>Metazoa</taxon>
        <taxon>Chordata</taxon>
        <taxon>Craniata</taxon>
        <taxon>Vertebrata</taxon>
        <taxon>Euteleostomi</taxon>
        <taxon>Actinopterygii</taxon>
        <taxon>Neopterygii</taxon>
        <taxon>Teleostei</taxon>
        <taxon>Neoteleostei</taxon>
        <taxon>Acanthomorphata</taxon>
        <taxon>Carangaria</taxon>
        <taxon>Pleuronectiformes</taxon>
        <taxon>Pleuronectoidei</taxon>
        <taxon>Scophthalmidae</taxon>
        <taxon>Scophthalmus</taxon>
    </lineage>
</organism>
<dbReference type="EMBL" id="VEVO01000002">
    <property type="protein sequence ID" value="KAF0045218.1"/>
    <property type="molecule type" value="Genomic_DNA"/>
</dbReference>
<reference evidence="1 2" key="1">
    <citation type="submission" date="2019-06" db="EMBL/GenBank/DDBJ databases">
        <title>Draft genomes of female and male turbot (Scophthalmus maximus).</title>
        <authorList>
            <person name="Xu H."/>
            <person name="Xu X.-W."/>
            <person name="Shao C."/>
            <person name="Chen S."/>
        </authorList>
    </citation>
    <scope>NUCLEOTIDE SEQUENCE [LARGE SCALE GENOMIC DNA]</scope>
    <source>
        <strain evidence="1">Ysfricsl-2016a</strain>
        <tissue evidence="1">Blood</tissue>
    </source>
</reference>
<dbReference type="AlphaFoldDB" id="A0A6A4TL58"/>
<comment type="caution">
    <text evidence="1">The sequence shown here is derived from an EMBL/GenBank/DDBJ whole genome shotgun (WGS) entry which is preliminary data.</text>
</comment>
<name>A0A6A4TL58_SCOMX</name>
<protein>
    <submittedName>
        <fullName evidence="1">Uncharacterized protein</fullName>
    </submittedName>
</protein>
<proteinExistence type="predicted"/>
<evidence type="ECO:0000313" key="2">
    <source>
        <dbReference type="Proteomes" id="UP000438429"/>
    </source>
</evidence>
<dbReference type="Proteomes" id="UP000438429">
    <property type="component" value="Unassembled WGS sequence"/>
</dbReference>
<gene>
    <name evidence="1" type="ORF">F2P81_001747</name>
</gene>
<sequence length="109" mass="12580">MEYFVFPASKWLRKNCSREMDLTIKCDSRLRPTRWAISPTFLLVCRHGASRTAPLYKVLLAAVLSQNDKERTTFCYATAREEGAFHPEPKDSHQILLRQLNTSLTADTF</sequence>
<evidence type="ECO:0000313" key="1">
    <source>
        <dbReference type="EMBL" id="KAF0045218.1"/>
    </source>
</evidence>
<accession>A0A6A4TL58</accession>